<comment type="caution">
    <text evidence="2">The sequence shown here is derived from an EMBL/GenBank/DDBJ whole genome shotgun (WGS) entry which is preliminary data.</text>
</comment>
<keyword evidence="3" id="KW-1185">Reference proteome</keyword>
<evidence type="ECO:0000313" key="2">
    <source>
        <dbReference type="EMBL" id="CAG8789654.1"/>
    </source>
</evidence>
<dbReference type="Proteomes" id="UP000789405">
    <property type="component" value="Unassembled WGS sequence"/>
</dbReference>
<dbReference type="GO" id="GO:0003677">
    <property type="term" value="F:DNA binding"/>
    <property type="evidence" value="ECO:0007669"/>
    <property type="project" value="InterPro"/>
</dbReference>
<dbReference type="AlphaFoldDB" id="A0A9N9P4N9"/>
<name>A0A9N9P4N9_9GLOM</name>
<proteinExistence type="predicted"/>
<protein>
    <submittedName>
        <fullName evidence="2">9685_t:CDS:1</fullName>
    </submittedName>
</protein>
<accession>A0A9N9P4N9</accession>
<dbReference type="InterPro" id="IPR007889">
    <property type="entry name" value="HTH_Psq"/>
</dbReference>
<dbReference type="Pfam" id="PF04218">
    <property type="entry name" value="CENP-B_N"/>
    <property type="match status" value="1"/>
</dbReference>
<dbReference type="Gene3D" id="1.10.10.60">
    <property type="entry name" value="Homeodomain-like"/>
    <property type="match status" value="1"/>
</dbReference>
<reference evidence="2" key="1">
    <citation type="submission" date="2021-06" db="EMBL/GenBank/DDBJ databases">
        <authorList>
            <person name="Kallberg Y."/>
            <person name="Tangrot J."/>
            <person name="Rosling A."/>
        </authorList>
    </citation>
    <scope>NUCLEOTIDE SEQUENCE</scope>
    <source>
        <strain evidence="2">MA453B</strain>
    </source>
</reference>
<evidence type="ECO:0000259" key="1">
    <source>
        <dbReference type="Pfam" id="PF04218"/>
    </source>
</evidence>
<dbReference type="OrthoDB" id="5576901at2759"/>
<organism evidence="2 3">
    <name type="scientific">Dentiscutata erythropus</name>
    <dbReference type="NCBI Taxonomy" id="1348616"/>
    <lineage>
        <taxon>Eukaryota</taxon>
        <taxon>Fungi</taxon>
        <taxon>Fungi incertae sedis</taxon>
        <taxon>Mucoromycota</taxon>
        <taxon>Glomeromycotina</taxon>
        <taxon>Glomeromycetes</taxon>
        <taxon>Diversisporales</taxon>
        <taxon>Gigasporaceae</taxon>
        <taxon>Dentiscutata</taxon>
    </lineage>
</organism>
<gene>
    <name evidence="2" type="ORF">DERYTH_LOCUS21152</name>
</gene>
<evidence type="ECO:0000313" key="3">
    <source>
        <dbReference type="Proteomes" id="UP000789405"/>
    </source>
</evidence>
<dbReference type="EMBL" id="CAJVPY010026378">
    <property type="protein sequence ID" value="CAG8789654.1"/>
    <property type="molecule type" value="Genomic_DNA"/>
</dbReference>
<sequence length="41" mass="4748">MTLTIKTKQEICQRKNETLSLTIDELSSEYNCDRSTISKIL</sequence>
<feature type="non-terminal residue" evidence="2">
    <location>
        <position position="41"/>
    </location>
</feature>
<feature type="non-terminal residue" evidence="2">
    <location>
        <position position="1"/>
    </location>
</feature>
<feature type="domain" description="HTH psq-type" evidence="1">
    <location>
        <begin position="2"/>
        <end position="41"/>
    </location>
</feature>